<dbReference type="GO" id="GO:0006751">
    <property type="term" value="P:glutathione catabolic process"/>
    <property type="evidence" value="ECO:0007669"/>
    <property type="project" value="InterPro"/>
</dbReference>
<evidence type="ECO:0000256" key="1">
    <source>
        <dbReference type="ARBA" id="ARBA00012344"/>
    </source>
</evidence>
<dbReference type="InterPro" id="IPR013024">
    <property type="entry name" value="GGCT-like"/>
</dbReference>
<dbReference type="PANTHER" id="PTHR12192:SF2">
    <property type="entry name" value="GLUTATHIONE-SPECIFIC GAMMA-GLUTAMYLCYCLOTRANSFERASE 2"/>
    <property type="match status" value="1"/>
</dbReference>
<accession>A0A974PMN9</accession>
<evidence type="ECO:0000313" key="4">
    <source>
        <dbReference type="Proteomes" id="UP000596427"/>
    </source>
</evidence>
<dbReference type="CDD" id="cd06661">
    <property type="entry name" value="GGCT_like"/>
    <property type="match status" value="1"/>
</dbReference>
<dbReference type="GO" id="GO:0005737">
    <property type="term" value="C:cytoplasm"/>
    <property type="evidence" value="ECO:0007669"/>
    <property type="project" value="TreeGrafter"/>
</dbReference>
<reference evidence="3 4" key="1">
    <citation type="submission" date="2020-10" db="EMBL/GenBank/DDBJ databases">
        <title>Degradation of 1,4-Dioxane by Xanthobacter sp. YN2, via a Novel Group-2 Soluble Di-Iron Monooxygenase.</title>
        <authorList>
            <person name="Ma F."/>
            <person name="Wang Y."/>
            <person name="Yang J."/>
            <person name="Guo H."/>
            <person name="Su D."/>
            <person name="Yu L."/>
        </authorList>
    </citation>
    <scope>NUCLEOTIDE SEQUENCE [LARGE SCALE GENOMIC DNA]</scope>
    <source>
        <strain evidence="3 4">YN2</strain>
    </source>
</reference>
<dbReference type="InterPro" id="IPR036568">
    <property type="entry name" value="GGCT-like_sf"/>
</dbReference>
<dbReference type="Pfam" id="PF04752">
    <property type="entry name" value="ChaC"/>
    <property type="match status" value="1"/>
</dbReference>
<gene>
    <name evidence="3" type="ORF">EZH22_26290</name>
</gene>
<evidence type="ECO:0000313" key="3">
    <source>
        <dbReference type="EMBL" id="QRG06417.1"/>
    </source>
</evidence>
<dbReference type="PANTHER" id="PTHR12192">
    <property type="entry name" value="CATION TRANSPORT PROTEIN CHAC-RELATED"/>
    <property type="match status" value="1"/>
</dbReference>
<sequence>MAMKMHLLTRELIESGGIDAIVARDAPSLPVLTEAERAASLRATLDARPAGDAWLFAYGSLIWNPTIRSVEHRTARIEGWHRAFCLSTPLGRGTVENPGLTLALDEGGFCDGVALRLAEDALEGELTLLWRREMLSGAYVPRWVDLLDAEGTRFGGAIAFTINRDSRQYAGGLPGEETVRRLATACGAIGSAADYLFATCEGLRDHGIPDPVLEDLAARVAAARDTDA</sequence>
<dbReference type="SUPFAM" id="SSF110857">
    <property type="entry name" value="Gamma-glutamyl cyclotransferase-like"/>
    <property type="match status" value="1"/>
</dbReference>
<name>A0A974PMN9_9HYPH</name>
<organism evidence="3 4">
    <name type="scientific">Xanthobacter dioxanivorans</name>
    <dbReference type="NCBI Taxonomy" id="2528964"/>
    <lineage>
        <taxon>Bacteria</taxon>
        <taxon>Pseudomonadati</taxon>
        <taxon>Pseudomonadota</taxon>
        <taxon>Alphaproteobacteria</taxon>
        <taxon>Hyphomicrobiales</taxon>
        <taxon>Xanthobacteraceae</taxon>
        <taxon>Xanthobacter</taxon>
    </lineage>
</organism>
<proteinExistence type="predicted"/>
<dbReference type="KEGG" id="xdi:EZH22_26290"/>
<keyword evidence="4" id="KW-1185">Reference proteome</keyword>
<dbReference type="EMBL" id="CP063362">
    <property type="protein sequence ID" value="QRG06417.1"/>
    <property type="molecule type" value="Genomic_DNA"/>
</dbReference>
<dbReference type="EC" id="4.3.2.7" evidence="1"/>
<evidence type="ECO:0000256" key="2">
    <source>
        <dbReference type="ARBA" id="ARBA00023239"/>
    </source>
</evidence>
<protein>
    <recommendedName>
        <fullName evidence="1">glutathione-specific gamma-glutamylcyclotransferase</fullName>
        <ecNumber evidence="1">4.3.2.7</ecNumber>
    </recommendedName>
</protein>
<keyword evidence="2" id="KW-0456">Lyase</keyword>
<dbReference type="InterPro" id="IPR006840">
    <property type="entry name" value="ChaC"/>
</dbReference>
<dbReference type="AlphaFoldDB" id="A0A974PMN9"/>
<dbReference type="GO" id="GO:0061928">
    <property type="term" value="F:glutathione specific gamma-glutamylcyclotransferase activity"/>
    <property type="evidence" value="ECO:0007669"/>
    <property type="project" value="UniProtKB-EC"/>
</dbReference>
<dbReference type="Gene3D" id="3.10.490.10">
    <property type="entry name" value="Gamma-glutamyl cyclotransferase-like"/>
    <property type="match status" value="1"/>
</dbReference>
<dbReference type="Proteomes" id="UP000596427">
    <property type="component" value="Chromosome"/>
</dbReference>